<reference evidence="4" key="1">
    <citation type="submission" date="2017-02" db="UniProtKB">
        <authorList>
            <consortium name="WormBaseParasite"/>
        </authorList>
    </citation>
    <scope>IDENTIFICATION</scope>
</reference>
<evidence type="ECO:0000259" key="1">
    <source>
        <dbReference type="Pfam" id="PF01683"/>
    </source>
</evidence>
<dbReference type="Pfam" id="PF01683">
    <property type="entry name" value="EB"/>
    <property type="match status" value="1"/>
</dbReference>
<reference evidence="2 3" key="2">
    <citation type="submission" date="2018-11" db="EMBL/GenBank/DDBJ databases">
        <authorList>
            <consortium name="Pathogen Informatics"/>
        </authorList>
    </citation>
    <scope>NUCLEOTIDE SEQUENCE [LARGE SCALE GENOMIC DNA]</scope>
</reference>
<dbReference type="STRING" id="42155.A0A0R3Q6X7"/>
<dbReference type="WBParaSite" id="BTMF_0000208101-mRNA-1">
    <property type="protein sequence ID" value="BTMF_0000208101-mRNA-1"/>
    <property type="gene ID" value="BTMF_0000208101"/>
</dbReference>
<name>A0A0R3Q6X7_9BILA</name>
<proteinExistence type="predicted"/>
<accession>A0A0R3Q6X7</accession>
<organism evidence="4">
    <name type="scientific">Brugia timori</name>
    <dbReference type="NCBI Taxonomy" id="42155"/>
    <lineage>
        <taxon>Eukaryota</taxon>
        <taxon>Metazoa</taxon>
        <taxon>Ecdysozoa</taxon>
        <taxon>Nematoda</taxon>
        <taxon>Chromadorea</taxon>
        <taxon>Rhabditida</taxon>
        <taxon>Spirurina</taxon>
        <taxon>Spiruromorpha</taxon>
        <taxon>Filarioidea</taxon>
        <taxon>Onchocercidae</taxon>
        <taxon>Brugia</taxon>
    </lineage>
</organism>
<dbReference type="Proteomes" id="UP000280834">
    <property type="component" value="Unassembled WGS sequence"/>
</dbReference>
<dbReference type="EMBL" id="UZAG01001020">
    <property type="protein sequence ID" value="VDO10169.1"/>
    <property type="molecule type" value="Genomic_DNA"/>
</dbReference>
<keyword evidence="3" id="KW-1185">Reference proteome</keyword>
<evidence type="ECO:0000313" key="3">
    <source>
        <dbReference type="Proteomes" id="UP000280834"/>
    </source>
</evidence>
<gene>
    <name evidence="2" type="ORF">BTMF_LOCUS1409</name>
</gene>
<protein>
    <submittedName>
        <fullName evidence="4">EB domain-containing protein</fullName>
    </submittedName>
</protein>
<evidence type="ECO:0000313" key="2">
    <source>
        <dbReference type="EMBL" id="VDO10169.1"/>
    </source>
</evidence>
<evidence type="ECO:0000313" key="4">
    <source>
        <dbReference type="WBParaSite" id="BTMF_0000208101-mRNA-1"/>
    </source>
</evidence>
<sequence length="159" mass="17662">MQYRLVLPNHACDGNMFCTGGSICVLGVCKCPSGMYSTSGVLICRHQPISLIHADTILTIVHLHRLCCVVVFLGAECWVWVTSVQRKCTCPVSKATKTDKICDCYHYHFARSLIGQPGYLRKTVVAQGKRNWQPLKDCPVTPSCLLPNCFCSSNTMSFQ</sequence>
<feature type="domain" description="EB" evidence="1">
    <location>
        <begin position="5"/>
        <end position="40"/>
    </location>
</feature>
<dbReference type="InterPro" id="IPR006149">
    <property type="entry name" value="EB_dom"/>
</dbReference>
<dbReference type="AlphaFoldDB" id="A0A0R3Q6X7"/>